<keyword evidence="1" id="KW-1133">Transmembrane helix</keyword>
<keyword evidence="1" id="KW-0812">Transmembrane</keyword>
<dbReference type="Proteomes" id="UP000092445">
    <property type="component" value="Unassembled WGS sequence"/>
</dbReference>
<evidence type="ECO:0000313" key="2">
    <source>
        <dbReference type="EnsemblMetazoa" id="GPAI027545-PA"/>
    </source>
</evidence>
<dbReference type="VEuPathDB" id="VectorBase:GPAI027545"/>
<reference evidence="3" key="1">
    <citation type="submission" date="2014-03" db="EMBL/GenBank/DDBJ databases">
        <authorList>
            <person name="Aksoy S."/>
            <person name="Warren W."/>
            <person name="Wilson R.K."/>
        </authorList>
    </citation>
    <scope>NUCLEOTIDE SEQUENCE [LARGE SCALE GENOMIC DNA]</scope>
    <source>
        <strain evidence="3">IAEA</strain>
    </source>
</reference>
<protein>
    <submittedName>
        <fullName evidence="2">Uncharacterized protein</fullName>
    </submittedName>
</protein>
<reference evidence="2" key="2">
    <citation type="submission" date="2020-05" db="UniProtKB">
        <authorList>
            <consortium name="EnsemblMetazoa"/>
        </authorList>
    </citation>
    <scope>IDENTIFICATION</scope>
    <source>
        <strain evidence="2">IAEA</strain>
    </source>
</reference>
<organism evidence="2 3">
    <name type="scientific">Glossina pallidipes</name>
    <name type="common">Tsetse fly</name>
    <dbReference type="NCBI Taxonomy" id="7398"/>
    <lineage>
        <taxon>Eukaryota</taxon>
        <taxon>Metazoa</taxon>
        <taxon>Ecdysozoa</taxon>
        <taxon>Arthropoda</taxon>
        <taxon>Hexapoda</taxon>
        <taxon>Insecta</taxon>
        <taxon>Pterygota</taxon>
        <taxon>Neoptera</taxon>
        <taxon>Endopterygota</taxon>
        <taxon>Diptera</taxon>
        <taxon>Brachycera</taxon>
        <taxon>Muscomorpha</taxon>
        <taxon>Hippoboscoidea</taxon>
        <taxon>Glossinidae</taxon>
        <taxon>Glossina</taxon>
    </lineage>
</organism>
<accession>A0A1A9ZWT6</accession>
<evidence type="ECO:0000256" key="1">
    <source>
        <dbReference type="SAM" id="Phobius"/>
    </source>
</evidence>
<proteinExistence type="predicted"/>
<dbReference type="EnsemblMetazoa" id="GPAI027545-RA">
    <property type="protein sequence ID" value="GPAI027545-PA"/>
    <property type="gene ID" value="GPAI027545"/>
</dbReference>
<sequence>MNVSYGLFEIVIAFNLVPLVFIFLWSLIVGDFKNFRISRKTCTEFTAKDPVNCYQNFPDKNVEKPCENETWNFQDRVESDIGFADTQLMLRALERIHCVIYVAALTL</sequence>
<keyword evidence="1" id="KW-0472">Membrane</keyword>
<dbReference type="AlphaFoldDB" id="A0A1A9ZWT6"/>
<evidence type="ECO:0000313" key="3">
    <source>
        <dbReference type="Proteomes" id="UP000092445"/>
    </source>
</evidence>
<name>A0A1A9ZWT6_GLOPL</name>
<feature type="transmembrane region" description="Helical" evidence="1">
    <location>
        <begin position="6"/>
        <end position="30"/>
    </location>
</feature>
<keyword evidence="3" id="KW-1185">Reference proteome</keyword>